<dbReference type="KEGG" id="amu:Amuc_0087"/>
<dbReference type="PaxDb" id="349741-Amuc_0087"/>
<accession>B2ULE3</accession>
<name>B2ULE3_AKKM8</name>
<evidence type="ECO:0000313" key="1">
    <source>
        <dbReference type="EMBL" id="ACD03932.1"/>
    </source>
</evidence>
<keyword evidence="2" id="KW-1185">Reference proteome</keyword>
<gene>
    <name evidence="1" type="ordered locus">Amuc_0087</name>
</gene>
<evidence type="ECO:0000313" key="2">
    <source>
        <dbReference type="Proteomes" id="UP000001031"/>
    </source>
</evidence>
<organism evidence="1 2">
    <name type="scientific">Akkermansia muciniphila (strain ATCC BAA-835 / DSM 22959 / JCM 33894 / BCRC 81048 / CCUG 64013 / CIP 107961 / Muc)</name>
    <dbReference type="NCBI Taxonomy" id="349741"/>
    <lineage>
        <taxon>Bacteria</taxon>
        <taxon>Pseudomonadati</taxon>
        <taxon>Verrucomicrobiota</taxon>
        <taxon>Verrucomicrobiia</taxon>
        <taxon>Verrucomicrobiales</taxon>
        <taxon>Akkermansiaceae</taxon>
        <taxon>Akkermansia</taxon>
    </lineage>
</organism>
<dbReference type="Proteomes" id="UP000001031">
    <property type="component" value="Chromosome"/>
</dbReference>
<dbReference type="EMBL" id="CP001071">
    <property type="protein sequence ID" value="ACD03932.1"/>
    <property type="molecule type" value="Genomic_DNA"/>
</dbReference>
<dbReference type="AlphaFoldDB" id="B2ULE3"/>
<reference evidence="2" key="1">
    <citation type="journal article" date="2011" name="PLoS ONE">
        <title>The genome of Akkermansia muciniphila, a dedicated intestinal mucin degrader, and its use in exploring intestinal metagenomes.</title>
        <authorList>
            <person name="van Passel M.W."/>
            <person name="Kant R."/>
            <person name="Zoetendal E.G."/>
            <person name="Plugge C.M."/>
            <person name="Derrien M."/>
            <person name="Malfatti S.A."/>
            <person name="Chain P.S."/>
            <person name="Woyke T."/>
            <person name="Palva A."/>
            <person name="de Vos W.M."/>
            <person name="Smidt H."/>
        </authorList>
    </citation>
    <scope>NUCLEOTIDE SEQUENCE [LARGE SCALE GENOMIC DNA]</scope>
    <source>
        <strain evidence="2">ATCC BAA-835 / DSM 22959 / JCM 33894 / BCRC 81048 / CCUG 64013 / CIP 107961 / Muc</strain>
    </source>
</reference>
<protein>
    <submittedName>
        <fullName evidence="1">Uncharacterized protein</fullName>
    </submittedName>
</protein>
<dbReference type="HOGENOM" id="CLU_3323660_0_0_0"/>
<sequence length="38" mass="4239">MRPNARVLVDKTEKVSVAGQGKMLPVARESFCPLLRLK</sequence>
<proteinExistence type="predicted"/>